<protein>
    <submittedName>
        <fullName evidence="4">Zinc ribbon domain-containing protein</fullName>
    </submittedName>
</protein>
<feature type="transmembrane region" description="Helical" evidence="2">
    <location>
        <begin position="137"/>
        <end position="159"/>
    </location>
</feature>
<feature type="compositionally biased region" description="Low complexity" evidence="1">
    <location>
        <begin position="260"/>
        <end position="273"/>
    </location>
</feature>
<feature type="compositionally biased region" description="Basic residues" evidence="1">
    <location>
        <begin position="189"/>
        <end position="201"/>
    </location>
</feature>
<dbReference type="EMBL" id="SGBB01000002">
    <property type="protein sequence ID" value="RZD19259.1"/>
    <property type="molecule type" value="Genomic_DNA"/>
</dbReference>
<organism evidence="4 5">
    <name type="scientific">Candidatus Acididesulfobacter diazotrophicus</name>
    <dbReference type="NCBI Taxonomy" id="2597226"/>
    <lineage>
        <taxon>Bacteria</taxon>
        <taxon>Deltaproteobacteria</taxon>
        <taxon>Candidatus Acidulodesulfobacterales</taxon>
        <taxon>Candidatus Acididesulfobacter</taxon>
    </lineage>
</organism>
<dbReference type="AlphaFoldDB" id="A0A519BPW8"/>
<feature type="domain" description="Zinc-ribbon" evidence="3">
    <location>
        <begin position="2"/>
        <end position="24"/>
    </location>
</feature>
<feature type="compositionally biased region" description="Polar residues" evidence="1">
    <location>
        <begin position="242"/>
        <end position="254"/>
    </location>
</feature>
<proteinExistence type="predicted"/>
<keyword evidence="2" id="KW-0812">Transmembrane</keyword>
<sequence length="409" mass="44325">MFCNKCGAKIENENAKFCPKCGSKFDKQVNELNEVNEKSVEKNQEVLNTSLKLNNSESKVAEAGNINNNQNTDNNKNYNNSSSKNNSNNNNNNNYNKNDNKNDNIGKFNNNNSKNDKNKINVNYKQKSESGNKKNKGLLIALISFIFIVVISGSAILYLNQTGKLKIPGMPHLNFLTFMKKTETSSKNSKNKKSSKLKKSKSISVKKTSKNKKNPSVVSPISNNVSSNSSAAAATAGSSPTYVYSNNSNQSTPAPASHPNLNSNNNSRSQSQSAYPIFRDSLGLAHASITGISPDMSLQSNVPAVIITEVLTDGASASDGKNATLNSSFYVKMPSDLSSQRIKLIYKITGNGLVAYNYSYVNVNKPGIYNIGLALNIPSNFPAGTFTYTLTAESPATIEESTAAVFKVQ</sequence>
<evidence type="ECO:0000256" key="1">
    <source>
        <dbReference type="SAM" id="MobiDB-lite"/>
    </source>
</evidence>
<gene>
    <name evidence="4" type="ORF">EVG15_02145</name>
</gene>
<feature type="region of interest" description="Disordered" evidence="1">
    <location>
        <begin position="63"/>
        <end position="119"/>
    </location>
</feature>
<reference evidence="4 5" key="1">
    <citation type="journal article" date="2019" name="ISME J.">
        <title>Insights into ecological role of a new deltaproteobacterial order Candidatus Acidulodesulfobacterales by metagenomics and metatranscriptomics.</title>
        <authorList>
            <person name="Tan S."/>
            <person name="Liu J."/>
            <person name="Fang Y."/>
            <person name="Hedlund B.P."/>
            <person name="Lian Z.H."/>
            <person name="Huang L.Y."/>
            <person name="Li J.T."/>
            <person name="Huang L.N."/>
            <person name="Li W.J."/>
            <person name="Jiang H.C."/>
            <person name="Dong H.L."/>
            <person name="Shu W.S."/>
        </authorList>
    </citation>
    <scope>NUCLEOTIDE SEQUENCE [LARGE SCALE GENOMIC DNA]</scope>
    <source>
        <strain evidence="4">AP1</strain>
    </source>
</reference>
<feature type="compositionally biased region" description="Low complexity" evidence="1">
    <location>
        <begin position="65"/>
        <end position="97"/>
    </location>
</feature>
<feature type="region of interest" description="Disordered" evidence="1">
    <location>
        <begin position="182"/>
        <end position="228"/>
    </location>
</feature>
<evidence type="ECO:0000256" key="2">
    <source>
        <dbReference type="SAM" id="Phobius"/>
    </source>
</evidence>
<evidence type="ECO:0000313" key="4">
    <source>
        <dbReference type="EMBL" id="RZD19259.1"/>
    </source>
</evidence>
<dbReference type="InterPro" id="IPR026870">
    <property type="entry name" value="Zinc_ribbon_dom"/>
</dbReference>
<evidence type="ECO:0000313" key="5">
    <source>
        <dbReference type="Proteomes" id="UP000319296"/>
    </source>
</evidence>
<keyword evidence="2" id="KW-0472">Membrane</keyword>
<accession>A0A519BPW8</accession>
<dbReference type="Proteomes" id="UP000319296">
    <property type="component" value="Unassembled WGS sequence"/>
</dbReference>
<keyword evidence="2" id="KW-1133">Transmembrane helix</keyword>
<feature type="compositionally biased region" description="Low complexity" evidence="1">
    <location>
        <begin position="214"/>
        <end position="228"/>
    </location>
</feature>
<feature type="region of interest" description="Disordered" evidence="1">
    <location>
        <begin position="242"/>
        <end position="273"/>
    </location>
</feature>
<comment type="caution">
    <text evidence="4">The sequence shown here is derived from an EMBL/GenBank/DDBJ whole genome shotgun (WGS) entry which is preliminary data.</text>
</comment>
<dbReference type="Pfam" id="PF13240">
    <property type="entry name" value="Zn_Ribbon_1"/>
    <property type="match status" value="1"/>
</dbReference>
<name>A0A519BPW8_9DELT</name>
<evidence type="ECO:0000259" key="3">
    <source>
        <dbReference type="Pfam" id="PF13240"/>
    </source>
</evidence>